<feature type="domain" description="C2H2-type" evidence="11">
    <location>
        <begin position="625"/>
        <end position="652"/>
    </location>
</feature>
<feature type="region of interest" description="Disordered" evidence="10">
    <location>
        <begin position="165"/>
        <end position="257"/>
    </location>
</feature>
<dbReference type="Proteomes" id="UP000001429">
    <property type="component" value="Chromosome R"/>
</dbReference>
<feature type="compositionally biased region" description="Polar residues" evidence="10">
    <location>
        <begin position="173"/>
        <end position="200"/>
    </location>
</feature>
<reference evidence="12 13" key="1">
    <citation type="journal article" date="2009" name="Nature">
        <title>Evolution of pathogenicity and sexual reproduction in eight Candida genomes.</title>
        <authorList>
            <person name="Butler G."/>
            <person name="Rasmussen M.D."/>
            <person name="Lin M.F."/>
            <person name="Santos M.A."/>
            <person name="Sakthikumar S."/>
            <person name="Munro C.A."/>
            <person name="Rheinbay E."/>
            <person name="Grabherr M."/>
            <person name="Forche A."/>
            <person name="Reedy J.L."/>
            <person name="Agrafioti I."/>
            <person name="Arnaud M.B."/>
            <person name="Bates S."/>
            <person name="Brown A.J."/>
            <person name="Brunke S."/>
            <person name="Costanzo M.C."/>
            <person name="Fitzpatrick D.A."/>
            <person name="de Groot P.W."/>
            <person name="Harris D."/>
            <person name="Hoyer L.L."/>
            <person name="Hube B."/>
            <person name="Klis F.M."/>
            <person name="Kodira C."/>
            <person name="Lennard N."/>
            <person name="Logue M.E."/>
            <person name="Martin R."/>
            <person name="Neiman A.M."/>
            <person name="Nikolaou E."/>
            <person name="Quail M.A."/>
            <person name="Quinn J."/>
            <person name="Santos M.C."/>
            <person name="Schmitzberger F.F."/>
            <person name="Sherlock G."/>
            <person name="Shah P."/>
            <person name="Silverstein K.A."/>
            <person name="Skrzypek M.S."/>
            <person name="Soll D."/>
            <person name="Staggs R."/>
            <person name="Stansfield I."/>
            <person name="Stumpf M.P."/>
            <person name="Sudbery P.E."/>
            <person name="Srikantha T."/>
            <person name="Zeng Q."/>
            <person name="Berman J."/>
            <person name="Berriman M."/>
            <person name="Heitman J."/>
            <person name="Gow N.A."/>
            <person name="Lorenz M.C."/>
            <person name="Birren B.W."/>
            <person name="Kellis M."/>
            <person name="Cuomo C.A."/>
        </authorList>
    </citation>
    <scope>NUCLEOTIDE SEQUENCE [LARGE SCALE GENOMIC DNA]</scope>
    <source>
        <strain evidence="12 13">WO-1</strain>
    </source>
</reference>
<dbReference type="FunFam" id="3.30.160.60:FF:001752">
    <property type="entry name" value="Transcriptional factor SWI5"/>
    <property type="match status" value="1"/>
</dbReference>
<dbReference type="SUPFAM" id="SSF57667">
    <property type="entry name" value="beta-beta-alpha zinc fingers"/>
    <property type="match status" value="1"/>
</dbReference>
<feature type="region of interest" description="Disordered" evidence="10">
    <location>
        <begin position="420"/>
        <end position="443"/>
    </location>
</feature>
<keyword evidence="2" id="KW-0479">Metal-binding</keyword>
<dbReference type="GO" id="GO:0005667">
    <property type="term" value="C:transcription regulator complex"/>
    <property type="evidence" value="ECO:0007669"/>
    <property type="project" value="TreeGrafter"/>
</dbReference>
<evidence type="ECO:0000256" key="3">
    <source>
        <dbReference type="ARBA" id="ARBA00022737"/>
    </source>
</evidence>
<evidence type="ECO:0000256" key="6">
    <source>
        <dbReference type="ARBA" id="ARBA00023015"/>
    </source>
</evidence>
<feature type="compositionally biased region" description="Polar residues" evidence="10">
    <location>
        <begin position="129"/>
        <end position="139"/>
    </location>
</feature>
<dbReference type="GO" id="GO:0000981">
    <property type="term" value="F:DNA-binding transcription factor activity, RNA polymerase II-specific"/>
    <property type="evidence" value="ECO:0007669"/>
    <property type="project" value="TreeGrafter"/>
</dbReference>
<dbReference type="InterPro" id="IPR036236">
    <property type="entry name" value="Znf_C2H2_sf"/>
</dbReference>
<feature type="compositionally biased region" description="Polar residues" evidence="10">
    <location>
        <begin position="491"/>
        <end position="521"/>
    </location>
</feature>
<evidence type="ECO:0000256" key="9">
    <source>
        <dbReference type="PROSITE-ProRule" id="PRU00042"/>
    </source>
</evidence>
<keyword evidence="7" id="KW-0804">Transcription</keyword>
<evidence type="ECO:0000313" key="12">
    <source>
        <dbReference type="EMBL" id="EEQ43791.1"/>
    </source>
</evidence>
<dbReference type="GO" id="GO:0045944">
    <property type="term" value="P:positive regulation of transcription by RNA polymerase II"/>
    <property type="evidence" value="ECO:0007669"/>
    <property type="project" value="UniProtKB-ARBA"/>
</dbReference>
<dbReference type="HOGENOM" id="CLU_022817_0_0_1"/>
<evidence type="ECO:0000313" key="13">
    <source>
        <dbReference type="Proteomes" id="UP000001429"/>
    </source>
</evidence>
<keyword evidence="8" id="KW-0539">Nucleus</keyword>
<dbReference type="PaxDb" id="5476-C4YMG0"/>
<feature type="compositionally biased region" description="Low complexity" evidence="10">
    <location>
        <begin position="481"/>
        <end position="490"/>
    </location>
</feature>
<evidence type="ECO:0000256" key="8">
    <source>
        <dbReference type="ARBA" id="ARBA00023242"/>
    </source>
</evidence>
<evidence type="ECO:0000256" key="1">
    <source>
        <dbReference type="ARBA" id="ARBA00004123"/>
    </source>
</evidence>
<evidence type="ECO:0000259" key="11">
    <source>
        <dbReference type="PROSITE" id="PS50157"/>
    </source>
</evidence>
<feature type="compositionally biased region" description="Polar residues" evidence="10">
    <location>
        <begin position="301"/>
        <end position="317"/>
    </location>
</feature>
<dbReference type="OMA" id="KFVRQHD"/>
<evidence type="ECO:0000256" key="7">
    <source>
        <dbReference type="ARBA" id="ARBA00023163"/>
    </source>
</evidence>
<sequence>MNKFDLFDDYSTKGSTIPLPNENFDQLFLSSEANDMEFLFNETLMGLQDLDVPSGYGIPQNTINNDFQHTPNKSKSHSRQYSGTAIFGFADHNKDLSINGVNNDLCKQSNKAINTQSVSPGELLKRSRGSQTPTPTSALPDTAQDILDFNFEEKPILLLEEDELEEEKHKQQQRMMTQSSPLKRVTTPSQSPFVQQPQTMKQRKPHKKTNEYIVANENPNSYKFPPSPSPTAKRQQYPPSSPIPYNPKSDSVGGNSYSAKYLQSLNKTQQIEYVDDIEPLLQEDNNNMKYIPIPVQEPMSYQKQKPVTPPLQSQNDSQQLEPLKTPQPQPKQQQQQQQPNNEQDKEFTANFNFNTFLPPPTPPNLINGSPDWNSSPEPHSPSPGRLQPPQQISPIHQNLGAMGNNINFYTPMYYELPVQAEQPQPQPQPHQQQHQQQQHQPELQNTYQQIKHIQQQQQMLQHQFHNQNNQLRQQHPNQFQNQNQNQNQNQTKTPYSQQSQFSPTHSNFNLSPAKQLNSNVGSMHLSPLKKQLPNTPTKQPPVTIEWSPVISPNSKQPLHKQIKESSPRRRIKKTSLLPPGELDNYWTGPDEDKIYTCTYKNCGKKFTRRYNVRSHIQTHLSDRPFGCQFCPKRFVRQHDLNRHVKGHIEARYSKCPCGKEFARLDALRKHQDRNICVGGNKNVISKPTKKKGTNNTQQQLLKTDTVVERIEKQLLQEDKSVTEEFLMLQ</sequence>
<feature type="compositionally biased region" description="Polar residues" evidence="10">
    <location>
        <begin position="366"/>
        <end position="377"/>
    </location>
</feature>
<keyword evidence="6" id="KW-0805">Transcription regulation</keyword>
<dbReference type="GO" id="GO:0008270">
    <property type="term" value="F:zinc ion binding"/>
    <property type="evidence" value="ECO:0007669"/>
    <property type="project" value="UniProtKB-KW"/>
</dbReference>
<accession>C4YMG0</accession>
<dbReference type="PANTHER" id="PTHR14003">
    <property type="entry name" value="TRANSCRIPTIONAL REPRESSOR PROTEIN YY"/>
    <property type="match status" value="1"/>
</dbReference>
<keyword evidence="4 9" id="KW-0863">Zinc-finger</keyword>
<keyword evidence="3" id="KW-0677">Repeat</keyword>
<dbReference type="PANTHER" id="PTHR14003:SF19">
    <property type="entry name" value="YY2 TRANSCRIPTION FACTOR"/>
    <property type="match status" value="1"/>
</dbReference>
<keyword evidence="5" id="KW-0862">Zinc</keyword>
<dbReference type="Gene3D" id="3.30.160.60">
    <property type="entry name" value="Classic Zinc Finger"/>
    <property type="match status" value="2"/>
</dbReference>
<dbReference type="OrthoDB" id="3437960at2759"/>
<dbReference type="PROSITE" id="PS00028">
    <property type="entry name" value="ZINC_FINGER_C2H2_1"/>
    <property type="match status" value="2"/>
</dbReference>
<feature type="region of interest" description="Disordered" evidence="10">
    <location>
        <begin position="112"/>
        <end position="141"/>
    </location>
</feature>
<feature type="compositionally biased region" description="Polar residues" evidence="10">
    <location>
        <begin position="248"/>
        <end position="257"/>
    </location>
</feature>
<dbReference type="PROSITE" id="PS50157">
    <property type="entry name" value="ZINC_FINGER_C2H2_2"/>
    <property type="match status" value="2"/>
</dbReference>
<dbReference type="Pfam" id="PF00096">
    <property type="entry name" value="zf-C2H2"/>
    <property type="match status" value="2"/>
</dbReference>
<feature type="region of interest" description="Disordered" evidence="10">
    <location>
        <begin position="301"/>
        <end position="398"/>
    </location>
</feature>
<comment type="subcellular location">
    <subcellularLocation>
        <location evidence="1">Nucleus</location>
    </subcellularLocation>
</comment>
<proteinExistence type="predicted"/>
<name>C4YMG0_CANAW</name>
<dbReference type="SMART" id="SM00355">
    <property type="entry name" value="ZnF_C2H2"/>
    <property type="match status" value="2"/>
</dbReference>
<dbReference type="AlphaFoldDB" id="C4YMG0"/>
<dbReference type="GO" id="GO:0005634">
    <property type="term" value="C:nucleus"/>
    <property type="evidence" value="ECO:0007669"/>
    <property type="project" value="UniProtKB-SubCell"/>
</dbReference>
<feature type="compositionally biased region" description="Low complexity" evidence="10">
    <location>
        <begin position="318"/>
        <end position="341"/>
    </location>
</feature>
<feature type="domain" description="C2H2-type" evidence="11">
    <location>
        <begin position="595"/>
        <end position="624"/>
    </location>
</feature>
<dbReference type="InterPro" id="IPR013087">
    <property type="entry name" value="Znf_C2H2_type"/>
</dbReference>
<evidence type="ECO:0000256" key="2">
    <source>
        <dbReference type="ARBA" id="ARBA00022723"/>
    </source>
</evidence>
<dbReference type="GO" id="GO:0000978">
    <property type="term" value="F:RNA polymerase II cis-regulatory region sequence-specific DNA binding"/>
    <property type="evidence" value="ECO:0007669"/>
    <property type="project" value="TreeGrafter"/>
</dbReference>
<evidence type="ECO:0000256" key="4">
    <source>
        <dbReference type="ARBA" id="ARBA00022771"/>
    </source>
</evidence>
<organism evidence="12 13">
    <name type="scientific">Candida albicans (strain WO-1)</name>
    <name type="common">Yeast</name>
    <dbReference type="NCBI Taxonomy" id="294748"/>
    <lineage>
        <taxon>Eukaryota</taxon>
        <taxon>Fungi</taxon>
        <taxon>Dikarya</taxon>
        <taxon>Ascomycota</taxon>
        <taxon>Saccharomycotina</taxon>
        <taxon>Pichiomycetes</taxon>
        <taxon>Debaryomycetaceae</taxon>
        <taxon>Candida/Lodderomyces clade</taxon>
        <taxon>Candida</taxon>
    </lineage>
</organism>
<evidence type="ECO:0000256" key="10">
    <source>
        <dbReference type="SAM" id="MobiDB-lite"/>
    </source>
</evidence>
<gene>
    <name evidence="12" type="ORF">CAWG_02040</name>
</gene>
<evidence type="ECO:0000256" key="5">
    <source>
        <dbReference type="ARBA" id="ARBA00022833"/>
    </source>
</evidence>
<keyword evidence="13" id="KW-1185">Reference proteome</keyword>
<protein>
    <recommendedName>
        <fullName evidence="11">C2H2-type domain-containing protein</fullName>
    </recommendedName>
</protein>
<dbReference type="VEuPathDB" id="FungiDB:CAWG_02040"/>
<feature type="region of interest" description="Disordered" evidence="10">
    <location>
        <begin position="481"/>
        <end position="570"/>
    </location>
</feature>
<dbReference type="EMBL" id="CM000309">
    <property type="protein sequence ID" value="EEQ43791.1"/>
    <property type="molecule type" value="Genomic_DNA"/>
</dbReference>
<feature type="compositionally biased region" description="Low complexity" evidence="10">
    <location>
        <begin position="429"/>
        <end position="443"/>
    </location>
</feature>
<dbReference type="GO" id="GO:0000785">
    <property type="term" value="C:chromatin"/>
    <property type="evidence" value="ECO:0007669"/>
    <property type="project" value="TreeGrafter"/>
</dbReference>